<reference evidence="8" key="1">
    <citation type="submission" date="2025-08" db="UniProtKB">
        <authorList>
            <consortium name="RefSeq"/>
        </authorList>
    </citation>
    <scope>IDENTIFICATION</scope>
    <source>
        <tissue evidence="8">Total insect</tissue>
    </source>
</reference>
<protein>
    <submittedName>
        <fullName evidence="8">Pancreatic triacylglycerol lipase-like</fullName>
    </submittedName>
</protein>
<feature type="chain" id="PRO_5027730461" evidence="5">
    <location>
        <begin position="21"/>
        <end position="374"/>
    </location>
</feature>
<sequence length="374" mass="40387">MAKGFAVCAALCALVHVLSAAVLPEQPQLLTQKEQVRKYFAHLQPEIDEWRRLGHPTTAAFHHKDGVAEIGYLIEMPEKVSLHATNYASNVFFYLFSRENPNGTLVAPNAQAFTLAGFNPKRPTKVVIHGFSNTIESPLFTEMLPGILENTDCNLIGVDWGNLAKAPFYIEARNHATGVGKIVAKLVDALEQDGGLQLEDLHLIGHSLGAHVAGCTGKDLKSKNKIGRITGLDPAMPLYLLLKSDRLNKNDAKLVDVIHTCGGRLGLAEAIGHVDFYPNGGHLPQPGCGLDILGACSHGRSWQFMAESAVEVGAFPASECDTQNDAKNGKCTNKTDGNMGLNLEYNEDGTGKYYLKTASSAPFDLSAHSRAEQS</sequence>
<dbReference type="CDD" id="cd00707">
    <property type="entry name" value="Pancreat_lipase_like"/>
    <property type="match status" value="1"/>
</dbReference>
<dbReference type="InParanoid" id="A0A6P8ZAR8"/>
<dbReference type="OrthoDB" id="199913at2759"/>
<dbReference type="GeneID" id="117649280"/>
<dbReference type="GO" id="GO:0016298">
    <property type="term" value="F:lipase activity"/>
    <property type="evidence" value="ECO:0007669"/>
    <property type="project" value="InterPro"/>
</dbReference>
<dbReference type="PANTHER" id="PTHR11610:SF173">
    <property type="entry name" value="LIPASE DOMAIN-CONTAINING PROTEIN-RELATED"/>
    <property type="match status" value="1"/>
</dbReference>
<evidence type="ECO:0000259" key="6">
    <source>
        <dbReference type="Pfam" id="PF00151"/>
    </source>
</evidence>
<dbReference type="RefSeq" id="XP_034247781.1">
    <property type="nucleotide sequence ID" value="XM_034391890.1"/>
</dbReference>
<evidence type="ECO:0000256" key="2">
    <source>
        <dbReference type="ARBA" id="ARBA00010701"/>
    </source>
</evidence>
<keyword evidence="5" id="KW-0732">Signal</keyword>
<feature type="domain" description="Lipase" evidence="6">
    <location>
        <begin position="84"/>
        <end position="363"/>
    </location>
</feature>
<dbReference type="GO" id="GO:0016042">
    <property type="term" value="P:lipid catabolic process"/>
    <property type="evidence" value="ECO:0007669"/>
    <property type="project" value="TreeGrafter"/>
</dbReference>
<dbReference type="PANTHER" id="PTHR11610">
    <property type="entry name" value="LIPASE"/>
    <property type="match status" value="1"/>
</dbReference>
<comment type="similarity">
    <text evidence="2 4">Belongs to the AB hydrolase superfamily. Lipase family.</text>
</comment>
<dbReference type="InterPro" id="IPR000734">
    <property type="entry name" value="TAG_lipase"/>
</dbReference>
<evidence type="ECO:0000256" key="4">
    <source>
        <dbReference type="RuleBase" id="RU004262"/>
    </source>
</evidence>
<evidence type="ECO:0000256" key="5">
    <source>
        <dbReference type="SAM" id="SignalP"/>
    </source>
</evidence>
<dbReference type="Pfam" id="PF00151">
    <property type="entry name" value="Lipase"/>
    <property type="match status" value="1"/>
</dbReference>
<gene>
    <name evidence="8" type="primary">LOC117649280</name>
</gene>
<evidence type="ECO:0000256" key="3">
    <source>
        <dbReference type="ARBA" id="ARBA00022525"/>
    </source>
</evidence>
<accession>A0A6P8ZAR8</accession>
<dbReference type="AlphaFoldDB" id="A0A6P8ZAR8"/>
<keyword evidence="7" id="KW-1185">Reference proteome</keyword>
<evidence type="ECO:0000313" key="8">
    <source>
        <dbReference type="RefSeq" id="XP_034247781.1"/>
    </source>
</evidence>
<dbReference type="GO" id="GO:0017171">
    <property type="term" value="F:serine hydrolase activity"/>
    <property type="evidence" value="ECO:0007669"/>
    <property type="project" value="TreeGrafter"/>
</dbReference>
<dbReference type="Proteomes" id="UP000515158">
    <property type="component" value="Unplaced"/>
</dbReference>
<dbReference type="InterPro" id="IPR033906">
    <property type="entry name" value="Lipase_N"/>
</dbReference>
<dbReference type="Gene3D" id="3.40.50.1820">
    <property type="entry name" value="alpha/beta hydrolase"/>
    <property type="match status" value="1"/>
</dbReference>
<organism evidence="8">
    <name type="scientific">Thrips palmi</name>
    <name type="common">Melon thrips</name>
    <dbReference type="NCBI Taxonomy" id="161013"/>
    <lineage>
        <taxon>Eukaryota</taxon>
        <taxon>Metazoa</taxon>
        <taxon>Ecdysozoa</taxon>
        <taxon>Arthropoda</taxon>
        <taxon>Hexapoda</taxon>
        <taxon>Insecta</taxon>
        <taxon>Pterygota</taxon>
        <taxon>Neoptera</taxon>
        <taxon>Paraneoptera</taxon>
        <taxon>Thysanoptera</taxon>
        <taxon>Terebrantia</taxon>
        <taxon>Thripoidea</taxon>
        <taxon>Thripidae</taxon>
        <taxon>Thrips</taxon>
    </lineage>
</organism>
<comment type="subcellular location">
    <subcellularLocation>
        <location evidence="1">Secreted</location>
    </subcellularLocation>
</comment>
<evidence type="ECO:0000313" key="7">
    <source>
        <dbReference type="Proteomes" id="UP000515158"/>
    </source>
</evidence>
<name>A0A6P8ZAR8_THRPL</name>
<dbReference type="PRINTS" id="PR00821">
    <property type="entry name" value="TAGLIPASE"/>
</dbReference>
<dbReference type="GO" id="GO:0005615">
    <property type="term" value="C:extracellular space"/>
    <property type="evidence" value="ECO:0007669"/>
    <property type="project" value="TreeGrafter"/>
</dbReference>
<dbReference type="InterPro" id="IPR013818">
    <property type="entry name" value="Lipase"/>
</dbReference>
<dbReference type="InterPro" id="IPR029058">
    <property type="entry name" value="AB_hydrolase_fold"/>
</dbReference>
<dbReference type="SUPFAM" id="SSF53474">
    <property type="entry name" value="alpha/beta-Hydrolases"/>
    <property type="match status" value="1"/>
</dbReference>
<proteinExistence type="inferred from homology"/>
<feature type="signal peptide" evidence="5">
    <location>
        <begin position="1"/>
        <end position="20"/>
    </location>
</feature>
<dbReference type="FunCoup" id="A0A6P8ZAR8">
    <property type="interactions" value="95"/>
</dbReference>
<dbReference type="KEGG" id="tpal:117649280"/>
<keyword evidence="3" id="KW-0964">Secreted</keyword>
<evidence type="ECO:0000256" key="1">
    <source>
        <dbReference type="ARBA" id="ARBA00004613"/>
    </source>
</evidence>